<dbReference type="OrthoDB" id="10434436at2759"/>
<feature type="signal peptide" evidence="1">
    <location>
        <begin position="1"/>
        <end position="22"/>
    </location>
</feature>
<evidence type="ECO:0000313" key="3">
    <source>
        <dbReference type="Proteomes" id="UP000024635"/>
    </source>
</evidence>
<dbReference type="EMBL" id="JARK01001342">
    <property type="protein sequence ID" value="EYC29163.1"/>
    <property type="molecule type" value="Genomic_DNA"/>
</dbReference>
<comment type="caution">
    <text evidence="2">The sequence shown here is derived from an EMBL/GenBank/DDBJ whole genome shotgun (WGS) entry which is preliminary data.</text>
</comment>
<gene>
    <name evidence="2" type="primary">Acey_s0006.g2818</name>
    <name evidence="2" type="ORF">Y032_0006g2818</name>
</gene>
<protein>
    <submittedName>
        <fullName evidence="2">Uncharacterized protein</fullName>
    </submittedName>
</protein>
<dbReference type="AlphaFoldDB" id="A0A016VQY6"/>
<sequence>MLCGILVAILTTLVWQTKSVHGSDCIIDEQTRKQLEETKTNLNKCVLIEIIKPRENDEDCPDIRVDLGVTQAATACCSTYLGILHTTS</sequence>
<evidence type="ECO:0000313" key="2">
    <source>
        <dbReference type="EMBL" id="EYC29163.1"/>
    </source>
</evidence>
<feature type="chain" id="PRO_5001491026" evidence="1">
    <location>
        <begin position="23"/>
        <end position="88"/>
    </location>
</feature>
<proteinExistence type="predicted"/>
<evidence type="ECO:0000256" key="1">
    <source>
        <dbReference type="SAM" id="SignalP"/>
    </source>
</evidence>
<reference evidence="3" key="1">
    <citation type="journal article" date="2015" name="Nat. Genet.">
        <title>The genome and transcriptome of the zoonotic hookworm Ancylostoma ceylanicum identify infection-specific gene families.</title>
        <authorList>
            <person name="Schwarz E.M."/>
            <person name="Hu Y."/>
            <person name="Antoshechkin I."/>
            <person name="Miller M.M."/>
            <person name="Sternberg P.W."/>
            <person name="Aroian R.V."/>
        </authorList>
    </citation>
    <scope>NUCLEOTIDE SEQUENCE</scope>
    <source>
        <strain evidence="3">HY135</strain>
    </source>
</reference>
<organism evidence="2 3">
    <name type="scientific">Ancylostoma ceylanicum</name>
    <dbReference type="NCBI Taxonomy" id="53326"/>
    <lineage>
        <taxon>Eukaryota</taxon>
        <taxon>Metazoa</taxon>
        <taxon>Ecdysozoa</taxon>
        <taxon>Nematoda</taxon>
        <taxon>Chromadorea</taxon>
        <taxon>Rhabditida</taxon>
        <taxon>Rhabditina</taxon>
        <taxon>Rhabditomorpha</taxon>
        <taxon>Strongyloidea</taxon>
        <taxon>Ancylostomatidae</taxon>
        <taxon>Ancylostomatinae</taxon>
        <taxon>Ancylostoma</taxon>
    </lineage>
</organism>
<accession>A0A016VQY6</accession>
<keyword evidence="3" id="KW-1185">Reference proteome</keyword>
<keyword evidence="1" id="KW-0732">Signal</keyword>
<dbReference type="Proteomes" id="UP000024635">
    <property type="component" value="Unassembled WGS sequence"/>
</dbReference>
<name>A0A016VQY6_9BILA</name>